<accession>A0ABC8KHG8</accession>
<evidence type="ECO:0000313" key="2">
    <source>
        <dbReference type="Proteomes" id="UP001642260"/>
    </source>
</evidence>
<proteinExistence type="predicted"/>
<dbReference type="EMBL" id="CAKOAT010240487">
    <property type="protein sequence ID" value="CAH8357956.1"/>
    <property type="molecule type" value="Genomic_DNA"/>
</dbReference>
<gene>
    <name evidence="1" type="ORF">ERUC_LOCUS23712</name>
</gene>
<name>A0ABC8KHG8_ERUVS</name>
<dbReference type="Proteomes" id="UP001642260">
    <property type="component" value="Unassembled WGS sequence"/>
</dbReference>
<evidence type="ECO:0000313" key="1">
    <source>
        <dbReference type="EMBL" id="CAH8357956.1"/>
    </source>
</evidence>
<protein>
    <submittedName>
        <fullName evidence="1">Uncharacterized protein</fullName>
    </submittedName>
</protein>
<sequence length="116" mass="13048">MSLPPLLEEMKALKLAQYVIYPLYYGGHKQTQQVDMSLRVPETPIIIGMPISIKAPDGRTKRFCDFSLKLGVSSSDPPSTRIDVGLAVLTKEETKKSYVCSRYCLSSWLNLKLPKK</sequence>
<reference evidence="1 2" key="1">
    <citation type="submission" date="2022-03" db="EMBL/GenBank/DDBJ databases">
        <authorList>
            <person name="Macdonald S."/>
            <person name="Ahmed S."/>
            <person name="Newling K."/>
        </authorList>
    </citation>
    <scope>NUCLEOTIDE SEQUENCE [LARGE SCALE GENOMIC DNA]</scope>
</reference>
<comment type="caution">
    <text evidence="1">The sequence shown here is derived from an EMBL/GenBank/DDBJ whole genome shotgun (WGS) entry which is preliminary data.</text>
</comment>
<dbReference type="AlphaFoldDB" id="A0ABC8KHG8"/>
<keyword evidence="2" id="KW-1185">Reference proteome</keyword>
<organism evidence="1 2">
    <name type="scientific">Eruca vesicaria subsp. sativa</name>
    <name type="common">Garden rocket</name>
    <name type="synonym">Eruca sativa</name>
    <dbReference type="NCBI Taxonomy" id="29727"/>
    <lineage>
        <taxon>Eukaryota</taxon>
        <taxon>Viridiplantae</taxon>
        <taxon>Streptophyta</taxon>
        <taxon>Embryophyta</taxon>
        <taxon>Tracheophyta</taxon>
        <taxon>Spermatophyta</taxon>
        <taxon>Magnoliopsida</taxon>
        <taxon>eudicotyledons</taxon>
        <taxon>Gunneridae</taxon>
        <taxon>Pentapetalae</taxon>
        <taxon>rosids</taxon>
        <taxon>malvids</taxon>
        <taxon>Brassicales</taxon>
        <taxon>Brassicaceae</taxon>
        <taxon>Brassiceae</taxon>
        <taxon>Eruca</taxon>
    </lineage>
</organism>